<evidence type="ECO:0000256" key="4">
    <source>
        <dbReference type="ARBA" id="ARBA00022729"/>
    </source>
</evidence>
<dbReference type="FunFam" id="3.20.20.80:FF:000039">
    <property type="entry name" value="Glucosidase, alpha neutral C"/>
    <property type="match status" value="1"/>
</dbReference>
<dbReference type="Proteomes" id="UP000001514">
    <property type="component" value="Unassembled WGS sequence"/>
</dbReference>
<evidence type="ECO:0000256" key="1">
    <source>
        <dbReference type="ARBA" id="ARBA00004240"/>
    </source>
</evidence>
<dbReference type="CDD" id="cd14752">
    <property type="entry name" value="GH31_N"/>
    <property type="match status" value="1"/>
</dbReference>
<evidence type="ECO:0000259" key="12">
    <source>
        <dbReference type="Pfam" id="PF13802"/>
    </source>
</evidence>
<dbReference type="SUPFAM" id="SSF51011">
    <property type="entry name" value="Glycosyl hydrolase domain"/>
    <property type="match status" value="1"/>
</dbReference>
<comment type="subcellular location">
    <subcellularLocation>
        <location evidence="1">Endoplasmic reticulum</location>
    </subcellularLocation>
</comment>
<dbReference type="PANTHER" id="PTHR22762:SF54">
    <property type="entry name" value="BCDNA.GH04962"/>
    <property type="match status" value="1"/>
</dbReference>
<feature type="domain" description="Glycosyl hydrolase family 31 C-terminal" evidence="13">
    <location>
        <begin position="591"/>
        <end position="678"/>
    </location>
</feature>
<evidence type="ECO:0000313" key="14">
    <source>
        <dbReference type="EMBL" id="EFJ34633.1"/>
    </source>
</evidence>
<dbReference type="Gene3D" id="3.20.20.80">
    <property type="entry name" value="Glycosidases"/>
    <property type="match status" value="2"/>
</dbReference>
<dbReference type="KEGG" id="smo:SELMODRAFT_142083"/>
<dbReference type="OMA" id="HWALGYH"/>
<dbReference type="SUPFAM" id="SSF51445">
    <property type="entry name" value="(Trans)glycosidases"/>
    <property type="match status" value="1"/>
</dbReference>
<evidence type="ECO:0000256" key="10">
    <source>
        <dbReference type="RuleBase" id="RU361185"/>
    </source>
</evidence>
<dbReference type="InterPro" id="IPR000322">
    <property type="entry name" value="Glyco_hydro_31_TIM"/>
</dbReference>
<dbReference type="GO" id="GO:0090599">
    <property type="term" value="F:alpha-glucosidase activity"/>
    <property type="evidence" value="ECO:0000318"/>
    <property type="project" value="GO_Central"/>
</dbReference>
<keyword evidence="7" id="KW-0325">Glycoprotein</keyword>
<dbReference type="PROSITE" id="PS00707">
    <property type="entry name" value="GLYCOSYL_HYDROL_F31_2"/>
    <property type="match status" value="1"/>
</dbReference>
<dbReference type="GO" id="GO:0030246">
    <property type="term" value="F:carbohydrate binding"/>
    <property type="evidence" value="ECO:0007669"/>
    <property type="project" value="InterPro"/>
</dbReference>
<evidence type="ECO:0000259" key="13">
    <source>
        <dbReference type="Pfam" id="PF21365"/>
    </source>
</evidence>
<comment type="pathway">
    <text evidence="2">Glycan metabolism; N-glycan metabolism.</text>
</comment>
<keyword evidence="4" id="KW-0732">Signal</keyword>
<protein>
    <recommendedName>
        <fullName evidence="9">Glucosidase II subunit alpha</fullName>
    </recommendedName>
</protein>
<dbReference type="EMBL" id="GL377569">
    <property type="protein sequence ID" value="EFJ34633.1"/>
    <property type="molecule type" value="Genomic_DNA"/>
</dbReference>
<dbReference type="FunFam" id="2.60.40.1180:FF:000023">
    <property type="entry name" value="neutral alpha-glucosidase AB isoform X2"/>
    <property type="match status" value="1"/>
</dbReference>
<feature type="domain" description="Glycoside hydrolase family 31 TIM barrel" evidence="11">
    <location>
        <begin position="257"/>
        <end position="583"/>
    </location>
</feature>
<dbReference type="GO" id="GO:0005783">
    <property type="term" value="C:endoplasmic reticulum"/>
    <property type="evidence" value="ECO:0007669"/>
    <property type="project" value="UniProtKB-SubCell"/>
</dbReference>
<dbReference type="Pfam" id="PF13802">
    <property type="entry name" value="Gal_mutarotas_2"/>
    <property type="match status" value="1"/>
</dbReference>
<dbReference type="HOGENOM" id="CLU_000631_7_0_1"/>
<keyword evidence="6" id="KW-0256">Endoplasmic reticulum</keyword>
<evidence type="ECO:0000256" key="2">
    <source>
        <dbReference type="ARBA" id="ARBA00004833"/>
    </source>
</evidence>
<evidence type="ECO:0000259" key="11">
    <source>
        <dbReference type="Pfam" id="PF01055"/>
    </source>
</evidence>
<dbReference type="eggNOG" id="KOG1066">
    <property type="taxonomic scope" value="Eukaryota"/>
</dbReference>
<keyword evidence="5 10" id="KW-0378">Hydrolase</keyword>
<dbReference type="Pfam" id="PF21365">
    <property type="entry name" value="Glyco_hydro_31_3rd"/>
    <property type="match status" value="1"/>
</dbReference>
<proteinExistence type="inferred from homology"/>
<dbReference type="Pfam" id="PF01055">
    <property type="entry name" value="Glyco_hydro_31_2nd"/>
    <property type="match status" value="1"/>
</dbReference>
<dbReference type="InterPro" id="IPR048395">
    <property type="entry name" value="Glyco_hydro_31_C"/>
</dbReference>
<evidence type="ECO:0000256" key="3">
    <source>
        <dbReference type="ARBA" id="ARBA00007806"/>
    </source>
</evidence>
<comment type="similarity">
    <text evidence="3 10">Belongs to the glycosyl hydrolase 31 family.</text>
</comment>
<dbReference type="InterPro" id="IPR013780">
    <property type="entry name" value="Glyco_hydro_b"/>
</dbReference>
<evidence type="ECO:0000256" key="8">
    <source>
        <dbReference type="ARBA" id="ARBA00023295"/>
    </source>
</evidence>
<dbReference type="AlphaFoldDB" id="D8QYK4"/>
<dbReference type="InterPro" id="IPR025887">
    <property type="entry name" value="Glyco_hydro_31_N_dom"/>
</dbReference>
<name>D8QYK4_SELML</name>
<feature type="domain" description="Glycoside hydrolase family 31 N-terminal" evidence="12">
    <location>
        <begin position="2"/>
        <end position="204"/>
    </location>
</feature>
<dbReference type="InterPro" id="IPR017853">
    <property type="entry name" value="GH"/>
</dbReference>
<evidence type="ECO:0000256" key="9">
    <source>
        <dbReference type="ARBA" id="ARBA00042895"/>
    </source>
</evidence>
<reference evidence="14 15" key="1">
    <citation type="journal article" date="2011" name="Science">
        <title>The Selaginella genome identifies genetic changes associated with the evolution of vascular plants.</title>
        <authorList>
            <person name="Banks J.A."/>
            <person name="Nishiyama T."/>
            <person name="Hasebe M."/>
            <person name="Bowman J.L."/>
            <person name="Gribskov M."/>
            <person name="dePamphilis C."/>
            <person name="Albert V.A."/>
            <person name="Aono N."/>
            <person name="Aoyama T."/>
            <person name="Ambrose B.A."/>
            <person name="Ashton N.W."/>
            <person name="Axtell M.J."/>
            <person name="Barker E."/>
            <person name="Barker M.S."/>
            <person name="Bennetzen J.L."/>
            <person name="Bonawitz N.D."/>
            <person name="Chapple C."/>
            <person name="Cheng C."/>
            <person name="Correa L.G."/>
            <person name="Dacre M."/>
            <person name="DeBarry J."/>
            <person name="Dreyer I."/>
            <person name="Elias M."/>
            <person name="Engstrom E.M."/>
            <person name="Estelle M."/>
            <person name="Feng L."/>
            <person name="Finet C."/>
            <person name="Floyd S.K."/>
            <person name="Frommer W.B."/>
            <person name="Fujita T."/>
            <person name="Gramzow L."/>
            <person name="Gutensohn M."/>
            <person name="Harholt J."/>
            <person name="Hattori M."/>
            <person name="Heyl A."/>
            <person name="Hirai T."/>
            <person name="Hiwatashi Y."/>
            <person name="Ishikawa M."/>
            <person name="Iwata M."/>
            <person name="Karol K.G."/>
            <person name="Koehler B."/>
            <person name="Kolukisaoglu U."/>
            <person name="Kubo M."/>
            <person name="Kurata T."/>
            <person name="Lalonde S."/>
            <person name="Li K."/>
            <person name="Li Y."/>
            <person name="Litt A."/>
            <person name="Lyons E."/>
            <person name="Manning G."/>
            <person name="Maruyama T."/>
            <person name="Michael T.P."/>
            <person name="Mikami K."/>
            <person name="Miyazaki S."/>
            <person name="Morinaga S."/>
            <person name="Murata T."/>
            <person name="Mueller-Roeber B."/>
            <person name="Nelson D.R."/>
            <person name="Obara M."/>
            <person name="Oguri Y."/>
            <person name="Olmstead R.G."/>
            <person name="Onodera N."/>
            <person name="Petersen B.L."/>
            <person name="Pils B."/>
            <person name="Prigge M."/>
            <person name="Rensing S.A."/>
            <person name="Riano-Pachon D.M."/>
            <person name="Roberts A.W."/>
            <person name="Sato Y."/>
            <person name="Scheller H.V."/>
            <person name="Schulz B."/>
            <person name="Schulz C."/>
            <person name="Shakirov E.V."/>
            <person name="Shibagaki N."/>
            <person name="Shinohara N."/>
            <person name="Shippen D.E."/>
            <person name="Soerensen I."/>
            <person name="Sotooka R."/>
            <person name="Sugimoto N."/>
            <person name="Sugita M."/>
            <person name="Sumikawa N."/>
            <person name="Tanurdzic M."/>
            <person name="Theissen G."/>
            <person name="Ulvskov P."/>
            <person name="Wakazuki S."/>
            <person name="Weng J.K."/>
            <person name="Willats W.W."/>
            <person name="Wipf D."/>
            <person name="Wolf P.G."/>
            <person name="Yang L."/>
            <person name="Zimmer A.D."/>
            <person name="Zhu Q."/>
            <person name="Mitros T."/>
            <person name="Hellsten U."/>
            <person name="Loque D."/>
            <person name="Otillar R."/>
            <person name="Salamov A."/>
            <person name="Schmutz J."/>
            <person name="Shapiro H."/>
            <person name="Lindquist E."/>
            <person name="Lucas S."/>
            <person name="Rokhsar D."/>
            <person name="Grigoriev I.V."/>
        </authorList>
    </citation>
    <scope>NUCLEOTIDE SEQUENCE [LARGE SCALE GENOMIC DNA]</scope>
</reference>
<dbReference type="InterPro" id="IPR011013">
    <property type="entry name" value="Gal_mutarotase_sf_dom"/>
</dbReference>
<organism evidence="15">
    <name type="scientific">Selaginella moellendorffii</name>
    <name type="common">Spikemoss</name>
    <dbReference type="NCBI Taxonomy" id="88036"/>
    <lineage>
        <taxon>Eukaryota</taxon>
        <taxon>Viridiplantae</taxon>
        <taxon>Streptophyta</taxon>
        <taxon>Embryophyta</taxon>
        <taxon>Tracheophyta</taxon>
        <taxon>Lycopodiopsida</taxon>
        <taxon>Selaginellales</taxon>
        <taxon>Selaginellaceae</taxon>
        <taxon>Selaginella</taxon>
    </lineage>
</organism>
<dbReference type="SUPFAM" id="SSF74650">
    <property type="entry name" value="Galactose mutarotase-like"/>
    <property type="match status" value="1"/>
</dbReference>
<dbReference type="Gene3D" id="2.60.40.1760">
    <property type="entry name" value="glycosyl hydrolase (family 31)"/>
    <property type="match status" value="1"/>
</dbReference>
<keyword evidence="15" id="KW-1185">Reference proteome</keyword>
<dbReference type="CDD" id="cd06603">
    <property type="entry name" value="GH31_GANC_GANAB_alpha"/>
    <property type="match status" value="1"/>
</dbReference>
<gene>
    <name evidence="14" type="ORF">SELMODRAFT_142083</name>
</gene>
<dbReference type="PANTHER" id="PTHR22762">
    <property type="entry name" value="ALPHA-GLUCOSIDASE"/>
    <property type="match status" value="1"/>
</dbReference>
<sequence length="823" mass="93137">MVYQGGVLRIKVDQENVPGGKKRFEVPDVLVDGLEKKRLWLQRITAKDGLSTFYLSSGHEVVLQHEPFQVYVTRGQEKLVSVNGKGLFHFEQRREKQEGENWEEHFRSHTDSRPYGPQSIGFDVSFHGAEHVYGIPERATSLALKPTRGTEEHSEPYRLFNLDVFEYLAESPFGLYGSIPFMLSHGSKRTSGFFWLNAAEMLIDVLSPGWDGAAGEESKQGIDTHWFAEAGIVDAFVFVGPGPKDVVQQYTGVTGTTAMPPFFSIGYHQCRWNYKDEADVAQVDAKFDEYDIPYDVIWLDIEHTDGKRYFTWDPITFPTPKEMQAKLEAKGRHMVAIVDPHIKRDEGFALHKEATSKGYYVKNSHGSDYDGWCWPGSSSYPDLVNPEIRAWWAEKFTLKNYVGSTSILHIWNDMNEPSVFNGPEVSMPRDNLHYNGIEHRDVHNAYGYYFHMATTQGLRNREGQRPFVLSRAVFAGTQKIGPIWTGDNTADWEQLRVSVPMILSLGITGIAFTGADVGGFFGNPSSELLTRWYQLGAFYPFFRAHAHLDTKRREPWIPGEPYTSRIREAIHTRYALLPYYYTLFREAHETGIPVMRPLWFEHPNDPETFAMDDEFLIGDALLVRSVYTEGSNLETVYLPGSEPWFDIKTGQSFNGGKTYKLAVSQDSIPAFQRGGTIIPRKDRFRRSSSQMVDDPYTLVIALNSTQEAQGELYIDDGKSYEFEKGAFIHRRFSFSGGKLSSSSASPASKSYKTLSTVERIIILGLDAKKVPAAHRALVEEGGQDRQADIEAAPPVLRAKLKSNAVAVRLPNVSIDKDWSIKVL</sequence>
<evidence type="ECO:0000256" key="5">
    <source>
        <dbReference type="ARBA" id="ARBA00022801"/>
    </source>
</evidence>
<dbReference type="Gene3D" id="2.60.40.1180">
    <property type="entry name" value="Golgi alpha-mannosidase II"/>
    <property type="match status" value="2"/>
</dbReference>
<keyword evidence="8 10" id="KW-0326">Glycosidase</keyword>
<dbReference type="InterPro" id="IPR030459">
    <property type="entry name" value="Glyco_hydro_31_CS"/>
</dbReference>
<accession>D8QYK4</accession>
<dbReference type="OrthoDB" id="3237269at2759"/>
<dbReference type="InParanoid" id="D8QYK4"/>
<dbReference type="STRING" id="88036.D8QYK4"/>
<evidence type="ECO:0000256" key="7">
    <source>
        <dbReference type="ARBA" id="ARBA00023180"/>
    </source>
</evidence>
<dbReference type="FunCoup" id="D8QYK4">
    <property type="interactions" value="5037"/>
</dbReference>
<evidence type="ECO:0000313" key="15">
    <source>
        <dbReference type="Proteomes" id="UP000001514"/>
    </source>
</evidence>
<dbReference type="GO" id="GO:0006491">
    <property type="term" value="P:N-glycan processing"/>
    <property type="evidence" value="ECO:0000318"/>
    <property type="project" value="GO_Central"/>
</dbReference>
<dbReference type="GO" id="GO:0005975">
    <property type="term" value="P:carbohydrate metabolic process"/>
    <property type="evidence" value="ECO:0007669"/>
    <property type="project" value="InterPro"/>
</dbReference>
<evidence type="ECO:0000256" key="6">
    <source>
        <dbReference type="ARBA" id="ARBA00022824"/>
    </source>
</evidence>
<dbReference type="Gramene" id="EFJ34633">
    <property type="protein sequence ID" value="EFJ34633"/>
    <property type="gene ID" value="SELMODRAFT_142083"/>
</dbReference>